<evidence type="ECO:0000256" key="5">
    <source>
        <dbReference type="ARBA" id="ARBA00022553"/>
    </source>
</evidence>
<dbReference type="SMART" id="SM00388">
    <property type="entry name" value="HisKA"/>
    <property type="match status" value="1"/>
</dbReference>
<sequence>MSKQKQICVYFLIVIIPTIISVLVFFNFLKEREKAETDRHLEWVASIHKKQMDQFIGETMISNNILAVSFEPMLGQLNSIKATLIKTIDKDPRYGGIYLLDQNGNIITGTNDLLKQYNLKNMQYFKEVMLTKQTVVSEQQEKLVNGQSVLAVATPILNETDVKAVLVSHIRIDYIQNIMKLLTPEQTVTFVNAKEIPIFTVNGDSITQNDDSVVYPLDRLPWNIVLKKDYTIYENVIKQTFIFSIITFVLLHFLYLFFKYRMLKKQTIMERMQNEAQKLELIGTLAASTAHEIRNPLTGIKGLVQLLNEKYTDESDQFYFSVIDKEIARINQIVSEFLILGKPTVQKMQSIDINEIIKDLNPLIYSEANLYNVQYKVHLTENPLYIKCCKDQMKQVILNLAKNAFEAMASEGTLELSVEFNDHFCHIYLIDNGPGISEEDLANIFLPFFTSKESGTGLGLVVCKRIIEAFNGEIKLKSKVNEGTMVTLILPLG</sequence>
<comment type="caution">
    <text evidence="17">The sequence shown here is derived from an EMBL/GenBank/DDBJ whole genome shotgun (WGS) entry which is preliminary data.</text>
</comment>
<dbReference type="InterPro" id="IPR036097">
    <property type="entry name" value="HisK_dim/P_sf"/>
</dbReference>
<name>A0AAJ1WIP0_9BACI</name>
<dbReference type="CDD" id="cd00082">
    <property type="entry name" value="HisKA"/>
    <property type="match status" value="1"/>
</dbReference>
<comment type="subcellular location">
    <subcellularLocation>
        <location evidence="2">Cell membrane</location>
        <topology evidence="2">Multi-pass membrane protein</topology>
    </subcellularLocation>
</comment>
<evidence type="ECO:0000256" key="10">
    <source>
        <dbReference type="ARBA" id="ARBA00022840"/>
    </source>
</evidence>
<evidence type="ECO:0000256" key="4">
    <source>
        <dbReference type="ARBA" id="ARBA00022475"/>
    </source>
</evidence>
<keyword evidence="10" id="KW-0067">ATP-binding</keyword>
<dbReference type="Pfam" id="PF02743">
    <property type="entry name" value="dCache_1"/>
    <property type="match status" value="1"/>
</dbReference>
<dbReference type="GO" id="GO:0000155">
    <property type="term" value="F:phosphorelay sensor kinase activity"/>
    <property type="evidence" value="ECO:0007669"/>
    <property type="project" value="InterPro"/>
</dbReference>
<evidence type="ECO:0000256" key="6">
    <source>
        <dbReference type="ARBA" id="ARBA00022679"/>
    </source>
</evidence>
<dbReference type="Pfam" id="PF00512">
    <property type="entry name" value="HisKA"/>
    <property type="match status" value="1"/>
</dbReference>
<keyword evidence="4" id="KW-1003">Cell membrane</keyword>
<evidence type="ECO:0000313" key="17">
    <source>
        <dbReference type="EMBL" id="MDQ0214845.1"/>
    </source>
</evidence>
<feature type="transmembrane region" description="Helical" evidence="15">
    <location>
        <begin position="7"/>
        <end position="29"/>
    </location>
</feature>
<dbReference type="InterPro" id="IPR003661">
    <property type="entry name" value="HisK_dim/P_dom"/>
</dbReference>
<organism evidence="17 18">
    <name type="scientific">Oikeobacillus pervagus</name>
    <dbReference type="NCBI Taxonomy" id="1325931"/>
    <lineage>
        <taxon>Bacteria</taxon>
        <taxon>Bacillati</taxon>
        <taxon>Bacillota</taxon>
        <taxon>Bacilli</taxon>
        <taxon>Bacillales</taxon>
        <taxon>Bacillaceae</taxon>
        <taxon>Oikeobacillus</taxon>
    </lineage>
</organism>
<dbReference type="EC" id="2.7.13.3" evidence="3"/>
<dbReference type="InterPro" id="IPR033479">
    <property type="entry name" value="dCache_1"/>
</dbReference>
<proteinExistence type="predicted"/>
<evidence type="ECO:0000256" key="11">
    <source>
        <dbReference type="ARBA" id="ARBA00022969"/>
    </source>
</evidence>
<dbReference type="PRINTS" id="PR00344">
    <property type="entry name" value="BCTRLSENSOR"/>
</dbReference>
<dbReference type="InterPro" id="IPR003594">
    <property type="entry name" value="HATPase_dom"/>
</dbReference>
<dbReference type="EMBL" id="JAUSUC010000011">
    <property type="protein sequence ID" value="MDQ0214845.1"/>
    <property type="molecule type" value="Genomic_DNA"/>
</dbReference>
<keyword evidence="11" id="KW-0749">Sporulation</keyword>
<keyword evidence="13" id="KW-0902">Two-component regulatory system</keyword>
<evidence type="ECO:0000256" key="2">
    <source>
        <dbReference type="ARBA" id="ARBA00004651"/>
    </source>
</evidence>
<dbReference type="SUPFAM" id="SSF47384">
    <property type="entry name" value="Homodimeric domain of signal transducing histidine kinase"/>
    <property type="match status" value="1"/>
</dbReference>
<keyword evidence="9 17" id="KW-0418">Kinase</keyword>
<dbReference type="PROSITE" id="PS50109">
    <property type="entry name" value="HIS_KIN"/>
    <property type="match status" value="1"/>
</dbReference>
<dbReference type="AlphaFoldDB" id="A0AAJ1WIP0"/>
<evidence type="ECO:0000256" key="14">
    <source>
        <dbReference type="ARBA" id="ARBA00023136"/>
    </source>
</evidence>
<keyword evidence="18" id="KW-1185">Reference proteome</keyword>
<evidence type="ECO:0000259" key="16">
    <source>
        <dbReference type="PROSITE" id="PS50109"/>
    </source>
</evidence>
<evidence type="ECO:0000256" key="9">
    <source>
        <dbReference type="ARBA" id="ARBA00022777"/>
    </source>
</evidence>
<keyword evidence="14 15" id="KW-0472">Membrane</keyword>
<dbReference type="Pfam" id="PF02518">
    <property type="entry name" value="HATPase_c"/>
    <property type="match status" value="1"/>
</dbReference>
<evidence type="ECO:0000256" key="13">
    <source>
        <dbReference type="ARBA" id="ARBA00023012"/>
    </source>
</evidence>
<feature type="transmembrane region" description="Helical" evidence="15">
    <location>
        <begin position="241"/>
        <end position="258"/>
    </location>
</feature>
<reference evidence="17" key="1">
    <citation type="submission" date="2023-07" db="EMBL/GenBank/DDBJ databases">
        <title>Genomic Encyclopedia of Type Strains, Phase IV (KMG-IV): sequencing the most valuable type-strain genomes for metagenomic binning, comparative biology and taxonomic classification.</title>
        <authorList>
            <person name="Goeker M."/>
        </authorList>
    </citation>
    <scope>NUCLEOTIDE SEQUENCE</scope>
    <source>
        <strain evidence="17">DSM 23947</strain>
    </source>
</reference>
<dbReference type="Proteomes" id="UP001237207">
    <property type="component" value="Unassembled WGS sequence"/>
</dbReference>
<dbReference type="PANTHER" id="PTHR43065">
    <property type="entry name" value="SENSOR HISTIDINE KINASE"/>
    <property type="match status" value="1"/>
</dbReference>
<dbReference type="InterPro" id="IPR036890">
    <property type="entry name" value="HATPase_C_sf"/>
</dbReference>
<dbReference type="InterPro" id="IPR029151">
    <property type="entry name" value="Sensor-like_sf"/>
</dbReference>
<comment type="catalytic activity">
    <reaction evidence="1">
        <text>ATP + protein L-histidine = ADP + protein N-phospho-L-histidine.</text>
        <dbReference type="EC" id="2.7.13.3"/>
    </reaction>
</comment>
<dbReference type="GO" id="GO:0030435">
    <property type="term" value="P:sporulation resulting in formation of a cellular spore"/>
    <property type="evidence" value="ECO:0007669"/>
    <property type="project" value="UniProtKB-KW"/>
</dbReference>
<dbReference type="Gene3D" id="3.30.450.20">
    <property type="entry name" value="PAS domain"/>
    <property type="match status" value="2"/>
</dbReference>
<dbReference type="SMART" id="SM00387">
    <property type="entry name" value="HATPase_c"/>
    <property type="match status" value="1"/>
</dbReference>
<dbReference type="InterPro" id="IPR005467">
    <property type="entry name" value="His_kinase_dom"/>
</dbReference>
<dbReference type="SUPFAM" id="SSF103190">
    <property type="entry name" value="Sensory domain-like"/>
    <property type="match status" value="1"/>
</dbReference>
<dbReference type="GO" id="GO:0005524">
    <property type="term" value="F:ATP binding"/>
    <property type="evidence" value="ECO:0007669"/>
    <property type="project" value="UniProtKB-KW"/>
</dbReference>
<evidence type="ECO:0000256" key="15">
    <source>
        <dbReference type="SAM" id="Phobius"/>
    </source>
</evidence>
<keyword evidence="7 15" id="KW-0812">Transmembrane</keyword>
<keyword evidence="12 15" id="KW-1133">Transmembrane helix</keyword>
<evidence type="ECO:0000256" key="7">
    <source>
        <dbReference type="ARBA" id="ARBA00022692"/>
    </source>
</evidence>
<dbReference type="Gene3D" id="3.30.565.10">
    <property type="entry name" value="Histidine kinase-like ATPase, C-terminal domain"/>
    <property type="match status" value="1"/>
</dbReference>
<dbReference type="GO" id="GO:0005886">
    <property type="term" value="C:plasma membrane"/>
    <property type="evidence" value="ECO:0007669"/>
    <property type="project" value="UniProtKB-SubCell"/>
</dbReference>
<feature type="domain" description="Histidine kinase" evidence="16">
    <location>
        <begin position="288"/>
        <end position="493"/>
    </location>
</feature>
<evidence type="ECO:0000256" key="8">
    <source>
        <dbReference type="ARBA" id="ARBA00022741"/>
    </source>
</evidence>
<evidence type="ECO:0000256" key="1">
    <source>
        <dbReference type="ARBA" id="ARBA00000085"/>
    </source>
</evidence>
<gene>
    <name evidence="17" type="ORF">J2S13_001242</name>
</gene>
<dbReference type="PANTHER" id="PTHR43065:SF10">
    <property type="entry name" value="PEROXIDE STRESS-ACTIVATED HISTIDINE KINASE MAK3"/>
    <property type="match status" value="1"/>
</dbReference>
<protein>
    <recommendedName>
        <fullName evidence="3">histidine kinase</fullName>
        <ecNumber evidence="3">2.7.13.3</ecNumber>
    </recommendedName>
</protein>
<keyword evidence="6 17" id="KW-0808">Transferase</keyword>
<evidence type="ECO:0000256" key="12">
    <source>
        <dbReference type="ARBA" id="ARBA00022989"/>
    </source>
</evidence>
<dbReference type="SUPFAM" id="SSF55874">
    <property type="entry name" value="ATPase domain of HSP90 chaperone/DNA topoisomerase II/histidine kinase"/>
    <property type="match status" value="1"/>
</dbReference>
<dbReference type="Gene3D" id="1.10.287.130">
    <property type="match status" value="1"/>
</dbReference>
<dbReference type="RefSeq" id="WP_307256836.1">
    <property type="nucleotide sequence ID" value="NZ_JAUSUC010000011.1"/>
</dbReference>
<evidence type="ECO:0000256" key="3">
    <source>
        <dbReference type="ARBA" id="ARBA00012438"/>
    </source>
</evidence>
<keyword evidence="8" id="KW-0547">Nucleotide-binding</keyword>
<dbReference type="InterPro" id="IPR004358">
    <property type="entry name" value="Sig_transdc_His_kin-like_C"/>
</dbReference>
<accession>A0AAJ1WIP0</accession>
<evidence type="ECO:0000313" key="18">
    <source>
        <dbReference type="Proteomes" id="UP001237207"/>
    </source>
</evidence>
<keyword evidence="5" id="KW-0597">Phosphoprotein</keyword>
<dbReference type="FunFam" id="1.10.287.130:FF:000040">
    <property type="entry name" value="PAS domain-containing sensor histidine kinase"/>
    <property type="match status" value="1"/>
</dbReference>